<dbReference type="Pfam" id="PF13541">
    <property type="entry name" value="ChlI"/>
    <property type="match status" value="1"/>
</dbReference>
<dbReference type="GO" id="GO:0140664">
    <property type="term" value="F:ATP-dependent DNA damage sensor activity"/>
    <property type="evidence" value="ECO:0007669"/>
    <property type="project" value="InterPro"/>
</dbReference>
<protein>
    <recommendedName>
        <fullName evidence="11 12">DNA repair protein RadA</fullName>
    </recommendedName>
</protein>
<dbReference type="SMART" id="SM00382">
    <property type="entry name" value="AAA"/>
    <property type="match status" value="1"/>
</dbReference>
<comment type="function">
    <text evidence="13">DNA-dependent ATPase involved in processing of recombination intermediates, plays a role in repairing DNA breaks. Stimulates the branch migration of RecA-mediated strand transfer reactions, allowing the 3' invading strand to extend heteroduplex DNA faster. Binds ssDNA in the presence of ADP but not other nucleotides, has ATPase activity that is stimulated by ssDNA and various branched DNA structures, but inhibited by SSB. Does not have RecA's homology-searching function.</text>
</comment>
<evidence type="ECO:0000256" key="13">
    <source>
        <dbReference type="RuleBase" id="RU003555"/>
    </source>
</evidence>
<dbReference type="GO" id="GO:0000725">
    <property type="term" value="P:recombinational repair"/>
    <property type="evidence" value="ECO:0007669"/>
    <property type="project" value="UniProtKB-UniRule"/>
</dbReference>
<dbReference type="InterPro" id="IPR027417">
    <property type="entry name" value="P-loop_NTPase"/>
</dbReference>
<evidence type="ECO:0000256" key="4">
    <source>
        <dbReference type="ARBA" id="ARBA00022771"/>
    </source>
</evidence>
<evidence type="ECO:0000256" key="2">
    <source>
        <dbReference type="ARBA" id="ARBA00022741"/>
    </source>
</evidence>
<dbReference type="GO" id="GO:0016787">
    <property type="term" value="F:hydrolase activity"/>
    <property type="evidence" value="ECO:0007669"/>
    <property type="project" value="UniProtKB-KW"/>
</dbReference>
<keyword evidence="6 13" id="KW-0862">Zinc</keyword>
<dbReference type="InterPro" id="IPR020568">
    <property type="entry name" value="Ribosomal_Su5_D2-typ_SF"/>
</dbReference>
<comment type="function">
    <text evidence="11">Plays a role in repairing double-strand DNA breaks, probably involving stabilizing or processing branched DNA or blocked replication forks.</text>
</comment>
<dbReference type="Pfam" id="PF13481">
    <property type="entry name" value="AAA_25"/>
    <property type="match status" value="1"/>
</dbReference>
<feature type="binding site" evidence="11">
    <location>
        <begin position="94"/>
        <end position="101"/>
    </location>
    <ligand>
        <name>ATP</name>
        <dbReference type="ChEBI" id="CHEBI:30616"/>
    </ligand>
</feature>
<dbReference type="OrthoDB" id="9803906at2"/>
<feature type="domain" description="RecA family profile 1" evidence="14">
    <location>
        <begin position="65"/>
        <end position="214"/>
    </location>
</feature>
<gene>
    <name evidence="11" type="primary">radA</name>
    <name evidence="15" type="ordered locus">Dtox_0256</name>
</gene>
<dbReference type="InterPro" id="IPR003593">
    <property type="entry name" value="AAA+_ATPase"/>
</dbReference>
<dbReference type="AlphaFoldDB" id="C8W3V5"/>
<keyword evidence="5" id="KW-0378">Hydrolase</keyword>
<dbReference type="CDD" id="cd01121">
    <property type="entry name" value="RadA_SMS_N"/>
    <property type="match status" value="1"/>
</dbReference>
<dbReference type="SUPFAM" id="SSF52540">
    <property type="entry name" value="P-loop containing nucleoside triphosphate hydrolases"/>
    <property type="match status" value="1"/>
</dbReference>
<dbReference type="SUPFAM" id="SSF54211">
    <property type="entry name" value="Ribosomal protein S5 domain 2-like"/>
    <property type="match status" value="1"/>
</dbReference>
<keyword evidence="3 11" id="KW-0227">DNA damage</keyword>
<evidence type="ECO:0000256" key="6">
    <source>
        <dbReference type="ARBA" id="ARBA00022833"/>
    </source>
</evidence>
<keyword evidence="4 13" id="KW-0863">Zinc-finger</keyword>
<dbReference type="PANTHER" id="PTHR32472">
    <property type="entry name" value="DNA REPAIR PROTEIN RADA"/>
    <property type="match status" value="1"/>
</dbReference>
<dbReference type="Pfam" id="PF18073">
    <property type="entry name" value="Zn_ribbon_LapB"/>
    <property type="match status" value="1"/>
</dbReference>
<keyword evidence="16" id="KW-1185">Reference proteome</keyword>
<dbReference type="GO" id="GO:0005524">
    <property type="term" value="F:ATP binding"/>
    <property type="evidence" value="ECO:0007669"/>
    <property type="project" value="UniProtKB-UniRule"/>
</dbReference>
<organism evidence="15 16">
    <name type="scientific">Desulfofarcimen acetoxidans (strain ATCC 49208 / DSM 771 / KCTC 5769 / VKM B-1644 / 5575)</name>
    <name type="common">Desulfotomaculum acetoxidans</name>
    <dbReference type="NCBI Taxonomy" id="485916"/>
    <lineage>
        <taxon>Bacteria</taxon>
        <taxon>Bacillati</taxon>
        <taxon>Bacillota</taxon>
        <taxon>Clostridia</taxon>
        <taxon>Eubacteriales</taxon>
        <taxon>Peptococcaceae</taxon>
        <taxon>Desulfofarcimen</taxon>
    </lineage>
</organism>
<dbReference type="NCBIfam" id="TIGR00416">
    <property type="entry name" value="sms"/>
    <property type="match status" value="1"/>
</dbReference>
<proteinExistence type="inferred from homology"/>
<evidence type="ECO:0000256" key="5">
    <source>
        <dbReference type="ARBA" id="ARBA00022801"/>
    </source>
</evidence>
<dbReference type="STRING" id="485916.Dtox_0256"/>
<reference evidence="15 16" key="1">
    <citation type="journal article" date="2009" name="Stand. Genomic Sci.">
        <title>Complete genome sequence of Desulfotomaculum acetoxidans type strain (5575).</title>
        <authorList>
            <person name="Spring S."/>
            <person name="Lapidus A."/>
            <person name="Schroder M."/>
            <person name="Gleim D."/>
            <person name="Sims D."/>
            <person name="Meincke L."/>
            <person name="Glavina Del Rio T."/>
            <person name="Tice H."/>
            <person name="Copeland A."/>
            <person name="Cheng J.F."/>
            <person name="Lucas S."/>
            <person name="Chen F."/>
            <person name="Nolan M."/>
            <person name="Bruce D."/>
            <person name="Goodwin L."/>
            <person name="Pitluck S."/>
            <person name="Ivanova N."/>
            <person name="Mavromatis K."/>
            <person name="Mikhailova N."/>
            <person name="Pati A."/>
            <person name="Chen A."/>
            <person name="Palaniappan K."/>
            <person name="Land M."/>
            <person name="Hauser L."/>
            <person name="Chang Y.J."/>
            <person name="Jeffries C.D."/>
            <person name="Chain P."/>
            <person name="Saunders E."/>
            <person name="Brettin T."/>
            <person name="Detter J.C."/>
            <person name="Goker M."/>
            <person name="Bristow J."/>
            <person name="Eisen J.A."/>
            <person name="Markowitz V."/>
            <person name="Hugenholtz P."/>
            <person name="Kyrpides N.C."/>
            <person name="Klenk H.P."/>
            <person name="Han C."/>
        </authorList>
    </citation>
    <scope>NUCLEOTIDE SEQUENCE [LARGE SCALE GENOMIC DNA]</scope>
    <source>
        <strain evidence="16">ATCC 49208 / DSM 771 / VKM B-1644</strain>
    </source>
</reference>
<feature type="region of interest" description="Lon-protease-like" evidence="11">
    <location>
        <begin position="350"/>
        <end position="457"/>
    </location>
</feature>
<dbReference type="eggNOG" id="COG1066">
    <property type="taxonomic scope" value="Bacteria"/>
</dbReference>
<feature type="short sequence motif" description="RadA KNRFG motif" evidence="11">
    <location>
        <begin position="251"/>
        <end position="255"/>
    </location>
</feature>
<evidence type="ECO:0000256" key="9">
    <source>
        <dbReference type="ARBA" id="ARBA00023125"/>
    </source>
</evidence>
<dbReference type="GO" id="GO:0005829">
    <property type="term" value="C:cytosol"/>
    <property type="evidence" value="ECO:0007669"/>
    <property type="project" value="TreeGrafter"/>
</dbReference>
<dbReference type="Gene3D" id="3.30.230.10">
    <property type="match status" value="1"/>
</dbReference>
<dbReference type="GO" id="GO:0003684">
    <property type="term" value="F:damaged DNA binding"/>
    <property type="evidence" value="ECO:0007669"/>
    <property type="project" value="InterPro"/>
</dbReference>
<dbReference type="KEGG" id="dae:Dtox_0256"/>
<evidence type="ECO:0000256" key="10">
    <source>
        <dbReference type="ARBA" id="ARBA00023204"/>
    </source>
</evidence>
<evidence type="ECO:0000313" key="15">
    <source>
        <dbReference type="EMBL" id="ACV61209.1"/>
    </source>
</evidence>
<dbReference type="InterPro" id="IPR041166">
    <property type="entry name" value="Rubredoxin_2"/>
</dbReference>
<dbReference type="RefSeq" id="WP_015755930.1">
    <property type="nucleotide sequence ID" value="NC_013216.1"/>
</dbReference>
<keyword evidence="8 11" id="KW-0346">Stress response</keyword>
<keyword evidence="10 11" id="KW-0234">DNA repair</keyword>
<dbReference type="Gene3D" id="3.40.50.300">
    <property type="entry name" value="P-loop containing nucleotide triphosphate hydrolases"/>
    <property type="match status" value="1"/>
</dbReference>
<dbReference type="HAMAP" id="MF_01498">
    <property type="entry name" value="RadA_bact"/>
    <property type="match status" value="1"/>
</dbReference>
<comment type="domain">
    <text evidence="11">The middle region has homology to RecA with ATPase motifs including the RadA KNRFG motif, while the C-terminus is homologous to Lon protease.</text>
</comment>
<dbReference type="InterPro" id="IPR020588">
    <property type="entry name" value="RecA_ATP-bd"/>
</dbReference>
<dbReference type="Proteomes" id="UP000002217">
    <property type="component" value="Chromosome"/>
</dbReference>
<name>C8W3V5_DESAS</name>
<dbReference type="EMBL" id="CP001720">
    <property type="protein sequence ID" value="ACV61209.1"/>
    <property type="molecule type" value="Genomic_DNA"/>
</dbReference>
<dbReference type="FunFam" id="3.40.50.300:FF:000050">
    <property type="entry name" value="DNA repair protein RadA"/>
    <property type="match status" value="1"/>
</dbReference>
<keyword evidence="7 11" id="KW-0067">ATP-binding</keyword>
<dbReference type="InterPro" id="IPR014721">
    <property type="entry name" value="Ribsml_uS5_D2-typ_fold_subgr"/>
</dbReference>
<evidence type="ECO:0000256" key="8">
    <source>
        <dbReference type="ARBA" id="ARBA00023016"/>
    </source>
</evidence>
<keyword evidence="9 11" id="KW-0238">DNA-binding</keyword>
<keyword evidence="1 11" id="KW-0479">Metal-binding</keyword>
<evidence type="ECO:0000313" key="16">
    <source>
        <dbReference type="Proteomes" id="UP000002217"/>
    </source>
</evidence>
<evidence type="ECO:0000259" key="14">
    <source>
        <dbReference type="PROSITE" id="PS50162"/>
    </source>
</evidence>
<dbReference type="PROSITE" id="PS50162">
    <property type="entry name" value="RECA_2"/>
    <property type="match status" value="1"/>
</dbReference>
<dbReference type="HOGENOM" id="CLU_018264_0_1_9"/>
<dbReference type="InterPro" id="IPR004504">
    <property type="entry name" value="DNA_repair_RadA"/>
</dbReference>
<evidence type="ECO:0000256" key="1">
    <source>
        <dbReference type="ARBA" id="ARBA00022723"/>
    </source>
</evidence>
<comment type="similarity">
    <text evidence="11 13">Belongs to the RecA family. RadA subfamily.</text>
</comment>
<accession>C8W3V5</accession>
<keyword evidence="2 11" id="KW-0547">Nucleotide-binding</keyword>
<dbReference type="PANTHER" id="PTHR32472:SF10">
    <property type="entry name" value="DNA REPAIR PROTEIN RADA-LIKE PROTEIN"/>
    <property type="match status" value="1"/>
</dbReference>
<evidence type="ECO:0000256" key="11">
    <source>
        <dbReference type="HAMAP-Rule" id="MF_01498"/>
    </source>
</evidence>
<dbReference type="PRINTS" id="PR01874">
    <property type="entry name" value="DNAREPAIRADA"/>
</dbReference>
<dbReference type="MEROPS" id="S16.A04"/>
<evidence type="ECO:0000256" key="12">
    <source>
        <dbReference type="NCBIfam" id="TIGR00416"/>
    </source>
</evidence>
<evidence type="ECO:0000256" key="7">
    <source>
        <dbReference type="ARBA" id="ARBA00022840"/>
    </source>
</evidence>
<evidence type="ECO:0000256" key="3">
    <source>
        <dbReference type="ARBA" id="ARBA00022763"/>
    </source>
</evidence>
<dbReference type="GO" id="GO:0008270">
    <property type="term" value="F:zinc ion binding"/>
    <property type="evidence" value="ECO:0007669"/>
    <property type="project" value="UniProtKB-KW"/>
</dbReference>
<sequence>MKQKTIYCCQECGSQSPRWVGRCPSCEAWNSMVEEMPVKSAGAVLRGKTEPVRQPVLLTEVLLYAENRIPTGIKEMDRVLGGGIVPGSLILLGGEPGIGKSTLLLQVAFLIGKDNREVIYVCGEESMQQVRLRAERLNSISENVLLLAENNVDRVELQIKERKPFLVIIDSVQTIYKESLSSSPGSVGQVRECASQLMRLAKMMDTAIFLVGHVTKDGAIAGPKVLEHMVDAVLYFEGERHQSFRLLRGVKNRFGSTNEIGIFNMAGNGLIEATNPSSLFMQHWQVPVPGSVIVPTIEGTRPLLVEIQALVCPTGFGLPRRMATGVDYNRVALIIAVLERRLGYQLSKYDIYVNAVGGVKIEEPAVDLSIALAIASSFHDRPLGLGLAVAGEIGLTGEVRPVASIEKRLSEAGELGFKKTIVPEANINPAIDCKSKAVGVKTVTEAVQVALQSGGIV</sequence>